<dbReference type="PANTHER" id="PTHR33910:SF1">
    <property type="entry name" value="PROTEIN TRANSLOCASE SUBUNIT SECE"/>
    <property type="match status" value="1"/>
</dbReference>
<dbReference type="PANTHER" id="PTHR33910">
    <property type="entry name" value="PROTEIN TRANSLOCASE SUBUNIT SECE"/>
    <property type="match status" value="1"/>
</dbReference>
<keyword evidence="8 9" id="KW-0472">Membrane</keyword>
<feature type="transmembrane region" description="Helical" evidence="9">
    <location>
        <begin position="55"/>
        <end position="76"/>
    </location>
</feature>
<sequence length="89" mass="10079">MTETSSTSATSKPDRGRSGDRRTERRRSPLGRLGLFYRQVIAELRKVVWPTRNELTTYTTVVIVFVAIIVAIVATLDYGFSKLVLWVFG</sequence>
<comment type="subcellular location">
    <subcellularLocation>
        <location evidence="9">Cell membrane</location>
        <topology evidence="9">Single-pass membrane protein</topology>
    </subcellularLocation>
    <subcellularLocation>
        <location evidence="1">Membrane</location>
    </subcellularLocation>
</comment>
<keyword evidence="3 9" id="KW-1003">Cell membrane</keyword>
<comment type="similarity">
    <text evidence="9">Belongs to the SecE/SEC61-gamma family.</text>
</comment>
<comment type="function">
    <text evidence="9">Essential subunit of the Sec protein translocation channel SecYEG. Clamps together the 2 halves of SecY. May contact the channel plug during translocation.</text>
</comment>
<keyword evidence="4 9" id="KW-0812">Transmembrane</keyword>
<evidence type="ECO:0000313" key="11">
    <source>
        <dbReference type="EMBL" id="GAA2035769.1"/>
    </source>
</evidence>
<evidence type="ECO:0000256" key="8">
    <source>
        <dbReference type="ARBA" id="ARBA00023136"/>
    </source>
</evidence>
<accession>A0ABP5FWY7</accession>
<keyword evidence="2 9" id="KW-0813">Transport</keyword>
<organism evidence="11 12">
    <name type="scientific">Catenulispora yoronensis</name>
    <dbReference type="NCBI Taxonomy" id="450799"/>
    <lineage>
        <taxon>Bacteria</taxon>
        <taxon>Bacillati</taxon>
        <taxon>Actinomycetota</taxon>
        <taxon>Actinomycetes</taxon>
        <taxon>Catenulisporales</taxon>
        <taxon>Catenulisporaceae</taxon>
        <taxon>Catenulispora</taxon>
    </lineage>
</organism>
<feature type="compositionally biased region" description="Polar residues" evidence="10">
    <location>
        <begin position="1"/>
        <end position="11"/>
    </location>
</feature>
<dbReference type="Pfam" id="PF00584">
    <property type="entry name" value="SecE"/>
    <property type="match status" value="1"/>
</dbReference>
<comment type="subunit">
    <text evidence="9">Component of the Sec protein translocase complex. Heterotrimer consisting of SecY, SecE and SecG subunits. The heterotrimers can form oligomers, although 1 heterotrimer is thought to be able to translocate proteins. Interacts with the ribosome. Interacts with SecDF, and other proteins may be involved. Interacts with SecA.</text>
</comment>
<dbReference type="RefSeq" id="WP_344667212.1">
    <property type="nucleotide sequence ID" value="NZ_BAAAQN010000022.1"/>
</dbReference>
<evidence type="ECO:0000313" key="12">
    <source>
        <dbReference type="Proteomes" id="UP001500751"/>
    </source>
</evidence>
<dbReference type="InterPro" id="IPR038379">
    <property type="entry name" value="SecE_sf"/>
</dbReference>
<proteinExistence type="inferred from homology"/>
<feature type="region of interest" description="Disordered" evidence="10">
    <location>
        <begin position="1"/>
        <end position="27"/>
    </location>
</feature>
<dbReference type="NCBIfam" id="TIGR00964">
    <property type="entry name" value="secE_bact"/>
    <property type="match status" value="1"/>
</dbReference>
<dbReference type="Proteomes" id="UP001500751">
    <property type="component" value="Unassembled WGS sequence"/>
</dbReference>
<keyword evidence="6 9" id="KW-1133">Transmembrane helix</keyword>
<evidence type="ECO:0000256" key="7">
    <source>
        <dbReference type="ARBA" id="ARBA00023010"/>
    </source>
</evidence>
<evidence type="ECO:0000256" key="6">
    <source>
        <dbReference type="ARBA" id="ARBA00022989"/>
    </source>
</evidence>
<keyword evidence="7 9" id="KW-0811">Translocation</keyword>
<reference evidence="12" key="1">
    <citation type="journal article" date="2019" name="Int. J. Syst. Evol. Microbiol.">
        <title>The Global Catalogue of Microorganisms (GCM) 10K type strain sequencing project: providing services to taxonomists for standard genome sequencing and annotation.</title>
        <authorList>
            <consortium name="The Broad Institute Genomics Platform"/>
            <consortium name="The Broad Institute Genome Sequencing Center for Infectious Disease"/>
            <person name="Wu L."/>
            <person name="Ma J."/>
        </authorList>
    </citation>
    <scope>NUCLEOTIDE SEQUENCE [LARGE SCALE GENOMIC DNA]</scope>
    <source>
        <strain evidence="12">JCM 16014</strain>
    </source>
</reference>
<evidence type="ECO:0000256" key="2">
    <source>
        <dbReference type="ARBA" id="ARBA00022448"/>
    </source>
</evidence>
<protein>
    <recommendedName>
        <fullName evidence="9">Protein translocase subunit SecE</fullName>
    </recommendedName>
</protein>
<keyword evidence="12" id="KW-1185">Reference proteome</keyword>
<feature type="compositionally biased region" description="Basic and acidic residues" evidence="10">
    <location>
        <begin position="12"/>
        <end position="27"/>
    </location>
</feature>
<dbReference type="EMBL" id="BAAAQN010000022">
    <property type="protein sequence ID" value="GAA2035769.1"/>
    <property type="molecule type" value="Genomic_DNA"/>
</dbReference>
<comment type="caution">
    <text evidence="11">The sequence shown here is derived from an EMBL/GenBank/DDBJ whole genome shotgun (WGS) entry which is preliminary data.</text>
</comment>
<dbReference type="HAMAP" id="MF_00422">
    <property type="entry name" value="SecE"/>
    <property type="match status" value="1"/>
</dbReference>
<evidence type="ECO:0000256" key="9">
    <source>
        <dbReference type="HAMAP-Rule" id="MF_00422"/>
    </source>
</evidence>
<name>A0ABP5FWY7_9ACTN</name>
<evidence type="ECO:0000256" key="3">
    <source>
        <dbReference type="ARBA" id="ARBA00022475"/>
    </source>
</evidence>
<evidence type="ECO:0000256" key="1">
    <source>
        <dbReference type="ARBA" id="ARBA00004370"/>
    </source>
</evidence>
<evidence type="ECO:0000256" key="4">
    <source>
        <dbReference type="ARBA" id="ARBA00022692"/>
    </source>
</evidence>
<dbReference type="InterPro" id="IPR001901">
    <property type="entry name" value="Translocase_SecE/Sec61-g"/>
</dbReference>
<dbReference type="PROSITE" id="PS01067">
    <property type="entry name" value="SECE_SEC61G"/>
    <property type="match status" value="1"/>
</dbReference>
<dbReference type="Gene3D" id="1.20.5.1030">
    <property type="entry name" value="Preprotein translocase secy subunit"/>
    <property type="match status" value="1"/>
</dbReference>
<evidence type="ECO:0000256" key="10">
    <source>
        <dbReference type="SAM" id="MobiDB-lite"/>
    </source>
</evidence>
<evidence type="ECO:0000256" key="5">
    <source>
        <dbReference type="ARBA" id="ARBA00022927"/>
    </source>
</evidence>
<gene>
    <name evidence="9 11" type="primary">secE</name>
    <name evidence="11" type="ORF">GCM10009839_40710</name>
</gene>
<dbReference type="InterPro" id="IPR005807">
    <property type="entry name" value="SecE_bac"/>
</dbReference>
<keyword evidence="5 9" id="KW-0653">Protein transport</keyword>